<comment type="similarity">
    <text evidence="2">Belongs to the NPC2 family.</text>
</comment>
<comment type="caution">
    <text evidence="6">The sequence shown here is derived from an EMBL/GenBank/DDBJ whole genome shotgun (WGS) entry which is preliminary data.</text>
</comment>
<dbReference type="InterPro" id="IPR039670">
    <property type="entry name" value="NPC2-like"/>
</dbReference>
<feature type="chain" id="PRO_5042213004" description="MD-2-related lipid-recognition domain-containing protein" evidence="4">
    <location>
        <begin position="17"/>
        <end position="159"/>
    </location>
</feature>
<evidence type="ECO:0000256" key="1">
    <source>
        <dbReference type="ARBA" id="ARBA00004613"/>
    </source>
</evidence>
<proteinExistence type="inferred from homology"/>
<keyword evidence="7" id="KW-1185">Reference proteome</keyword>
<gene>
    <name evidence="6" type="ORF">L9F63_017135</name>
</gene>
<reference evidence="6" key="2">
    <citation type="submission" date="2023-05" db="EMBL/GenBank/DDBJ databases">
        <authorList>
            <person name="Fouks B."/>
        </authorList>
    </citation>
    <scope>NUCLEOTIDE SEQUENCE</scope>
    <source>
        <strain evidence="6">Stay&amp;Tobe</strain>
        <tissue evidence="6">Testes</tissue>
    </source>
</reference>
<dbReference type="EMBL" id="JASPKZ010004921">
    <property type="protein sequence ID" value="KAJ9589646.1"/>
    <property type="molecule type" value="Genomic_DNA"/>
</dbReference>
<name>A0AAD8EGU2_DIPPU</name>
<dbReference type="Pfam" id="PF02221">
    <property type="entry name" value="E1_DerP2_DerF2"/>
    <property type="match status" value="1"/>
</dbReference>
<evidence type="ECO:0000313" key="7">
    <source>
        <dbReference type="Proteomes" id="UP001233999"/>
    </source>
</evidence>
<evidence type="ECO:0000313" key="6">
    <source>
        <dbReference type="EMBL" id="KAJ9589646.1"/>
    </source>
</evidence>
<sequence length="159" mass="17729">MSTSFFLLLLATAALAEVVQFEDCPQESDDETAPSGTCTIQEVRISPCAEAAENKPCKIKKGNSASIGFDFTASQNSDVLTGRAYWANVVGDLPFAGMNTNACNYTTCPVQANQRQTYLYQLQIQKKFPVRAYDVKWKLWNEETSLFQCCFITKIKLVK</sequence>
<dbReference type="GO" id="GO:0005576">
    <property type="term" value="C:extracellular region"/>
    <property type="evidence" value="ECO:0007669"/>
    <property type="project" value="UniProtKB-SubCell"/>
</dbReference>
<dbReference type="SMART" id="SM00737">
    <property type="entry name" value="ML"/>
    <property type="match status" value="1"/>
</dbReference>
<accession>A0AAD8EGU2</accession>
<feature type="domain" description="MD-2-related lipid-recognition" evidence="5">
    <location>
        <begin position="21"/>
        <end position="155"/>
    </location>
</feature>
<dbReference type="Gene3D" id="2.60.40.770">
    <property type="match status" value="1"/>
</dbReference>
<dbReference type="FunFam" id="2.60.40.770:FF:000001">
    <property type="entry name" value="NPC intracellular cholesterol transporter 2"/>
    <property type="match status" value="1"/>
</dbReference>
<dbReference type="InterPro" id="IPR003172">
    <property type="entry name" value="ML_dom"/>
</dbReference>
<keyword evidence="4" id="KW-0732">Signal</keyword>
<protein>
    <recommendedName>
        <fullName evidence="5">MD-2-related lipid-recognition domain-containing protein</fullName>
    </recommendedName>
</protein>
<dbReference type="PANTHER" id="PTHR11306:SF55">
    <property type="entry name" value="GEO08227P1-RELATED"/>
    <property type="match status" value="1"/>
</dbReference>
<evidence type="ECO:0000256" key="3">
    <source>
        <dbReference type="ARBA" id="ARBA00022525"/>
    </source>
</evidence>
<dbReference type="SUPFAM" id="SSF81296">
    <property type="entry name" value="E set domains"/>
    <property type="match status" value="1"/>
</dbReference>
<dbReference type="GO" id="GO:0032934">
    <property type="term" value="F:sterol binding"/>
    <property type="evidence" value="ECO:0007669"/>
    <property type="project" value="InterPro"/>
</dbReference>
<dbReference type="PANTHER" id="PTHR11306">
    <property type="entry name" value="NIEMANN PICK TYPE C2 PROTEIN NPC2-RELATED"/>
    <property type="match status" value="1"/>
</dbReference>
<evidence type="ECO:0000256" key="2">
    <source>
        <dbReference type="ARBA" id="ARBA00006370"/>
    </source>
</evidence>
<keyword evidence="3" id="KW-0964">Secreted</keyword>
<comment type="subcellular location">
    <subcellularLocation>
        <location evidence="1">Secreted</location>
    </subcellularLocation>
</comment>
<evidence type="ECO:0000256" key="4">
    <source>
        <dbReference type="SAM" id="SignalP"/>
    </source>
</evidence>
<dbReference type="AlphaFoldDB" id="A0AAD8EGU2"/>
<dbReference type="Proteomes" id="UP001233999">
    <property type="component" value="Unassembled WGS sequence"/>
</dbReference>
<dbReference type="InterPro" id="IPR014756">
    <property type="entry name" value="Ig_E-set"/>
</dbReference>
<organism evidence="6 7">
    <name type="scientific">Diploptera punctata</name>
    <name type="common">Pacific beetle cockroach</name>
    <dbReference type="NCBI Taxonomy" id="6984"/>
    <lineage>
        <taxon>Eukaryota</taxon>
        <taxon>Metazoa</taxon>
        <taxon>Ecdysozoa</taxon>
        <taxon>Arthropoda</taxon>
        <taxon>Hexapoda</taxon>
        <taxon>Insecta</taxon>
        <taxon>Pterygota</taxon>
        <taxon>Neoptera</taxon>
        <taxon>Polyneoptera</taxon>
        <taxon>Dictyoptera</taxon>
        <taxon>Blattodea</taxon>
        <taxon>Blaberoidea</taxon>
        <taxon>Blaberidae</taxon>
        <taxon>Diplopterinae</taxon>
        <taxon>Diploptera</taxon>
    </lineage>
</organism>
<dbReference type="GO" id="GO:0015918">
    <property type="term" value="P:sterol transport"/>
    <property type="evidence" value="ECO:0007669"/>
    <property type="project" value="InterPro"/>
</dbReference>
<reference evidence="6" key="1">
    <citation type="journal article" date="2023" name="IScience">
        <title>Live-bearing cockroach genome reveals convergent evolutionary mechanisms linked to viviparity in insects and beyond.</title>
        <authorList>
            <person name="Fouks B."/>
            <person name="Harrison M.C."/>
            <person name="Mikhailova A.A."/>
            <person name="Marchal E."/>
            <person name="English S."/>
            <person name="Carruthers M."/>
            <person name="Jennings E.C."/>
            <person name="Chiamaka E.L."/>
            <person name="Frigard R.A."/>
            <person name="Pippel M."/>
            <person name="Attardo G.M."/>
            <person name="Benoit J.B."/>
            <person name="Bornberg-Bauer E."/>
            <person name="Tobe S.S."/>
        </authorList>
    </citation>
    <scope>NUCLEOTIDE SEQUENCE</scope>
    <source>
        <strain evidence="6">Stay&amp;Tobe</strain>
    </source>
</reference>
<evidence type="ECO:0000259" key="5">
    <source>
        <dbReference type="SMART" id="SM00737"/>
    </source>
</evidence>
<feature type="signal peptide" evidence="4">
    <location>
        <begin position="1"/>
        <end position="16"/>
    </location>
</feature>